<gene>
    <name evidence="2" type="ORF">B0T25DRAFT_334613</name>
</gene>
<evidence type="ECO:0008006" key="4">
    <source>
        <dbReference type="Google" id="ProtNLM"/>
    </source>
</evidence>
<evidence type="ECO:0000256" key="1">
    <source>
        <dbReference type="SAM" id="Phobius"/>
    </source>
</evidence>
<comment type="caution">
    <text evidence="2">The sequence shown here is derived from an EMBL/GenBank/DDBJ whole genome shotgun (WGS) entry which is preliminary data.</text>
</comment>
<keyword evidence="1" id="KW-0812">Transmembrane</keyword>
<dbReference type="EMBL" id="JAUIQD010000008">
    <property type="protein sequence ID" value="KAK3341215.1"/>
    <property type="molecule type" value="Genomic_DNA"/>
</dbReference>
<feature type="transmembrane region" description="Helical" evidence="1">
    <location>
        <begin position="87"/>
        <end position="109"/>
    </location>
</feature>
<evidence type="ECO:0000313" key="2">
    <source>
        <dbReference type="EMBL" id="KAK3341215.1"/>
    </source>
</evidence>
<proteinExistence type="predicted"/>
<reference evidence="2" key="2">
    <citation type="submission" date="2023-06" db="EMBL/GenBank/DDBJ databases">
        <authorList>
            <consortium name="Lawrence Berkeley National Laboratory"/>
            <person name="Haridas S."/>
            <person name="Hensen N."/>
            <person name="Bonometti L."/>
            <person name="Westerberg I."/>
            <person name="Brannstrom I.O."/>
            <person name="Guillou S."/>
            <person name="Cros-Aarteil S."/>
            <person name="Calhoun S."/>
            <person name="Kuo A."/>
            <person name="Mondo S."/>
            <person name="Pangilinan J."/>
            <person name="Riley R."/>
            <person name="Labutti K."/>
            <person name="Andreopoulos B."/>
            <person name="Lipzen A."/>
            <person name="Chen C."/>
            <person name="Yanf M."/>
            <person name="Daum C."/>
            <person name="Ng V."/>
            <person name="Clum A."/>
            <person name="Steindorff A."/>
            <person name="Ohm R."/>
            <person name="Martin F."/>
            <person name="Silar P."/>
            <person name="Natvig D."/>
            <person name="Lalanne C."/>
            <person name="Gautier V."/>
            <person name="Ament-Velasquez S.L."/>
            <person name="Kruys A."/>
            <person name="Hutchinson M.I."/>
            <person name="Powell A.J."/>
            <person name="Barry K."/>
            <person name="Miller A.N."/>
            <person name="Grigoriev I.V."/>
            <person name="Debuchy R."/>
            <person name="Gladieux P."/>
            <person name="Thoren M.H."/>
            <person name="Johannesson H."/>
        </authorList>
    </citation>
    <scope>NUCLEOTIDE SEQUENCE</scope>
    <source>
        <strain evidence="2">CBS 955.72</strain>
    </source>
</reference>
<dbReference type="Proteomes" id="UP001275084">
    <property type="component" value="Unassembled WGS sequence"/>
</dbReference>
<keyword evidence="1" id="KW-0472">Membrane</keyword>
<protein>
    <recommendedName>
        <fullName evidence="4">Tat pathway signal sequence</fullName>
    </recommendedName>
</protein>
<reference evidence="2" key="1">
    <citation type="journal article" date="2023" name="Mol. Phylogenet. Evol.">
        <title>Genome-scale phylogeny and comparative genomics of the fungal order Sordariales.</title>
        <authorList>
            <person name="Hensen N."/>
            <person name="Bonometti L."/>
            <person name="Westerberg I."/>
            <person name="Brannstrom I.O."/>
            <person name="Guillou S."/>
            <person name="Cros-Aarteil S."/>
            <person name="Calhoun S."/>
            <person name="Haridas S."/>
            <person name="Kuo A."/>
            <person name="Mondo S."/>
            <person name="Pangilinan J."/>
            <person name="Riley R."/>
            <person name="LaButti K."/>
            <person name="Andreopoulos B."/>
            <person name="Lipzen A."/>
            <person name="Chen C."/>
            <person name="Yan M."/>
            <person name="Daum C."/>
            <person name="Ng V."/>
            <person name="Clum A."/>
            <person name="Steindorff A."/>
            <person name="Ohm R.A."/>
            <person name="Martin F."/>
            <person name="Silar P."/>
            <person name="Natvig D.O."/>
            <person name="Lalanne C."/>
            <person name="Gautier V."/>
            <person name="Ament-Velasquez S.L."/>
            <person name="Kruys A."/>
            <person name="Hutchinson M.I."/>
            <person name="Powell A.J."/>
            <person name="Barry K."/>
            <person name="Miller A.N."/>
            <person name="Grigoriev I.V."/>
            <person name="Debuchy R."/>
            <person name="Gladieux P."/>
            <person name="Hiltunen Thoren M."/>
            <person name="Johannesson H."/>
        </authorList>
    </citation>
    <scope>NUCLEOTIDE SEQUENCE</scope>
    <source>
        <strain evidence="2">CBS 955.72</strain>
    </source>
</reference>
<sequence>MTPSSRSSMRLSQPMPVIIEDIADPPALPERSPRRLTVNGRDNYIAMPLGSTSQSSEKTAVDEKSEVLEEVTVDREWGARRGRGYKVALLSLLFASMVVGLAAGLTIGLRRRNQQPPSFPLPTGLFPAGSYSFTTAVTRTSTACTRKPSTWRCFPYATYSPSAPPLSAAAFSWIISPMTSYIYTISSSASPLAPSFTNLTMTLVDGNQYTERFTFNFTMHNAVVPSAPLNGVAEDQETLCWFNSTLVSATIWTRMRATYPSGIGDVEAAVNATNVFAPWPFAVEVRQVEEGTPTCRDLDGRVVGGDMSPDGIQGGQCGCWYANHGLSTLGGGNGTEAVGSRKLFG</sequence>
<dbReference type="AlphaFoldDB" id="A0AAJ0M7Y7"/>
<evidence type="ECO:0000313" key="3">
    <source>
        <dbReference type="Proteomes" id="UP001275084"/>
    </source>
</evidence>
<accession>A0AAJ0M7Y7</accession>
<keyword evidence="3" id="KW-1185">Reference proteome</keyword>
<keyword evidence="1" id="KW-1133">Transmembrane helix</keyword>
<organism evidence="2 3">
    <name type="scientific">Lasiosphaeria hispida</name>
    <dbReference type="NCBI Taxonomy" id="260671"/>
    <lineage>
        <taxon>Eukaryota</taxon>
        <taxon>Fungi</taxon>
        <taxon>Dikarya</taxon>
        <taxon>Ascomycota</taxon>
        <taxon>Pezizomycotina</taxon>
        <taxon>Sordariomycetes</taxon>
        <taxon>Sordariomycetidae</taxon>
        <taxon>Sordariales</taxon>
        <taxon>Lasiosphaeriaceae</taxon>
        <taxon>Lasiosphaeria</taxon>
    </lineage>
</organism>
<name>A0AAJ0M7Y7_9PEZI</name>